<dbReference type="AlphaFoldDB" id="A0A9Q8PFB4"/>
<dbReference type="GO" id="GO:0008270">
    <property type="term" value="F:zinc ion binding"/>
    <property type="evidence" value="ECO:0007669"/>
    <property type="project" value="UniProtKB-KW"/>
</dbReference>
<dbReference type="SMART" id="SM00355">
    <property type="entry name" value="ZnF_C2H2"/>
    <property type="match status" value="2"/>
</dbReference>
<dbReference type="GeneID" id="71989287"/>
<proteinExistence type="predicted"/>
<keyword evidence="1" id="KW-0479">Metal-binding</keyword>
<dbReference type="RefSeq" id="XP_047765786.1">
    <property type="nucleotide sequence ID" value="XM_047908557.1"/>
</dbReference>
<keyword evidence="5" id="KW-1185">Reference proteome</keyword>
<evidence type="ECO:0000259" key="3">
    <source>
        <dbReference type="PROSITE" id="PS50157"/>
    </source>
</evidence>
<organism evidence="4 5">
    <name type="scientific">Passalora fulva</name>
    <name type="common">Tomato leaf mold</name>
    <name type="synonym">Cladosporium fulvum</name>
    <dbReference type="NCBI Taxonomy" id="5499"/>
    <lineage>
        <taxon>Eukaryota</taxon>
        <taxon>Fungi</taxon>
        <taxon>Dikarya</taxon>
        <taxon>Ascomycota</taxon>
        <taxon>Pezizomycotina</taxon>
        <taxon>Dothideomycetes</taxon>
        <taxon>Dothideomycetidae</taxon>
        <taxon>Mycosphaerellales</taxon>
        <taxon>Mycosphaerellaceae</taxon>
        <taxon>Fulvia</taxon>
    </lineage>
</organism>
<feature type="region of interest" description="Disordered" evidence="2">
    <location>
        <begin position="1"/>
        <end position="39"/>
    </location>
</feature>
<gene>
    <name evidence="4" type="ORF">CLAFUR5_09409</name>
</gene>
<accession>A0A9Q8PFB4</accession>
<keyword evidence="1" id="KW-0863">Zinc-finger</keyword>
<keyword evidence="1" id="KW-0862">Zinc</keyword>
<evidence type="ECO:0000256" key="2">
    <source>
        <dbReference type="SAM" id="MobiDB-lite"/>
    </source>
</evidence>
<feature type="domain" description="C2H2-type" evidence="3">
    <location>
        <begin position="140"/>
        <end position="168"/>
    </location>
</feature>
<sequence>MSSGNDDYSRDASHTNRDHEGEGPEHGDTRDTKSPARTVNKEWNDLLDHDWDSFFTWGPDVGSLSGIQYGPSTGGLAREPVQTRQSATVIEGPPGNVELTARHKTNKICAVCSWTLRYPKDLVRHQKTHSKARLFYCPHEGCEYASKGFLRKDSLNRHIRKVHSSQSG</sequence>
<dbReference type="InterPro" id="IPR036236">
    <property type="entry name" value="Znf_C2H2_sf"/>
</dbReference>
<dbReference type="PROSITE" id="PS50157">
    <property type="entry name" value="ZINC_FINGER_C2H2_2"/>
    <property type="match status" value="2"/>
</dbReference>
<reference evidence="4" key="1">
    <citation type="submission" date="2021-12" db="EMBL/GenBank/DDBJ databases">
        <authorList>
            <person name="Zaccaron A."/>
            <person name="Stergiopoulos I."/>
        </authorList>
    </citation>
    <scope>NUCLEOTIDE SEQUENCE</scope>
    <source>
        <strain evidence="4">Race5_Kim</strain>
    </source>
</reference>
<evidence type="ECO:0000313" key="4">
    <source>
        <dbReference type="EMBL" id="UJO21420.1"/>
    </source>
</evidence>
<dbReference type="SUPFAM" id="SSF57667">
    <property type="entry name" value="beta-beta-alpha zinc fingers"/>
    <property type="match status" value="1"/>
</dbReference>
<dbReference type="PROSITE" id="PS00028">
    <property type="entry name" value="ZINC_FINGER_C2H2_1"/>
    <property type="match status" value="1"/>
</dbReference>
<feature type="domain" description="C2H2-type" evidence="3">
    <location>
        <begin position="107"/>
        <end position="134"/>
    </location>
</feature>
<dbReference type="InterPro" id="IPR013087">
    <property type="entry name" value="Znf_C2H2_type"/>
</dbReference>
<dbReference type="KEGG" id="ffu:CLAFUR5_09409"/>
<dbReference type="Gene3D" id="3.30.160.60">
    <property type="entry name" value="Classic Zinc Finger"/>
    <property type="match status" value="1"/>
</dbReference>
<evidence type="ECO:0000256" key="1">
    <source>
        <dbReference type="PROSITE-ProRule" id="PRU00042"/>
    </source>
</evidence>
<dbReference type="OrthoDB" id="8922241at2759"/>
<name>A0A9Q8PFB4_PASFU</name>
<dbReference type="EMBL" id="CP090171">
    <property type="protein sequence ID" value="UJO21420.1"/>
    <property type="molecule type" value="Genomic_DNA"/>
</dbReference>
<dbReference type="Proteomes" id="UP000756132">
    <property type="component" value="Chromosome 9"/>
</dbReference>
<reference evidence="4" key="2">
    <citation type="journal article" date="2022" name="Microb. Genom.">
        <title>A chromosome-scale genome assembly of the tomato pathogen Cladosporium fulvum reveals a compartmentalized genome architecture and the presence of a dispensable chromosome.</title>
        <authorList>
            <person name="Zaccaron A.Z."/>
            <person name="Chen L.H."/>
            <person name="Samaras A."/>
            <person name="Stergiopoulos I."/>
        </authorList>
    </citation>
    <scope>NUCLEOTIDE SEQUENCE</scope>
    <source>
        <strain evidence="4">Race5_Kim</strain>
    </source>
</reference>
<protein>
    <recommendedName>
        <fullName evidence="3">C2H2-type domain-containing protein</fullName>
    </recommendedName>
</protein>
<feature type="compositionally biased region" description="Basic and acidic residues" evidence="2">
    <location>
        <begin position="7"/>
        <end position="39"/>
    </location>
</feature>
<evidence type="ECO:0000313" key="5">
    <source>
        <dbReference type="Proteomes" id="UP000756132"/>
    </source>
</evidence>